<accession>A0AAE3A5E0</accession>
<dbReference type="AlphaFoldDB" id="A0AAE3A5E0"/>
<sequence>MRYLSAFYTDIGTQKKSNQDSLLIQEANTATGTTLLAVLCDGLGGLQKGEIASAEMIKAFSAWFQYQYPVLLNQRFTADVLKESWSKLVSETHRKLTAYGKTRGLSLGTTVEAVLFCEKRYYVFHIGDCRVYKKTGVLQQITKDQTYIQQEMDYGRMTLEEAIKDPKRNMLLQCVGAGNYLAPDFIQGELAPEQGFLICSDGFRHVISTGEIAEGMRLPSSYHEDLMRKRLEGLTELCKQRGEKDNITSIWIQVCR</sequence>
<reference evidence="2 3" key="1">
    <citation type="submission" date="2021-10" db="EMBL/GenBank/DDBJ databases">
        <title>Anaerobic single-cell dispensing facilitates the cultivation of human gut bacteria.</title>
        <authorList>
            <person name="Afrizal A."/>
        </authorList>
    </citation>
    <scope>NUCLEOTIDE SEQUENCE [LARGE SCALE GENOMIC DNA]</scope>
    <source>
        <strain evidence="2 3">CLA-AA-H276</strain>
    </source>
</reference>
<dbReference type="EMBL" id="JAJEPS010000004">
    <property type="protein sequence ID" value="MCC2125769.1"/>
    <property type="molecule type" value="Genomic_DNA"/>
</dbReference>
<dbReference type="SUPFAM" id="SSF81606">
    <property type="entry name" value="PP2C-like"/>
    <property type="match status" value="1"/>
</dbReference>
<dbReference type="Proteomes" id="UP001198220">
    <property type="component" value="Unassembled WGS sequence"/>
</dbReference>
<proteinExistence type="predicted"/>
<protein>
    <submittedName>
        <fullName evidence="2">Serine/threonine-protein phosphatase</fullName>
    </submittedName>
</protein>
<evidence type="ECO:0000259" key="1">
    <source>
        <dbReference type="PROSITE" id="PS51746"/>
    </source>
</evidence>
<name>A0AAE3A5E0_9FIRM</name>
<dbReference type="InterPro" id="IPR001932">
    <property type="entry name" value="PPM-type_phosphatase-like_dom"/>
</dbReference>
<evidence type="ECO:0000313" key="2">
    <source>
        <dbReference type="EMBL" id="MCC2125769.1"/>
    </source>
</evidence>
<dbReference type="Pfam" id="PF13672">
    <property type="entry name" value="PP2C_2"/>
    <property type="match status" value="1"/>
</dbReference>
<evidence type="ECO:0000313" key="3">
    <source>
        <dbReference type="Proteomes" id="UP001198220"/>
    </source>
</evidence>
<dbReference type="InterPro" id="IPR036457">
    <property type="entry name" value="PPM-type-like_dom_sf"/>
</dbReference>
<dbReference type="PROSITE" id="PS51746">
    <property type="entry name" value="PPM_2"/>
    <property type="match status" value="1"/>
</dbReference>
<feature type="domain" description="PPM-type phosphatase" evidence="1">
    <location>
        <begin position="4"/>
        <end position="254"/>
    </location>
</feature>
<gene>
    <name evidence="2" type="ORF">LKD36_06185</name>
</gene>
<dbReference type="SMART" id="SM00331">
    <property type="entry name" value="PP2C_SIG"/>
    <property type="match status" value="1"/>
</dbReference>
<dbReference type="Gene3D" id="3.60.40.10">
    <property type="entry name" value="PPM-type phosphatase domain"/>
    <property type="match status" value="1"/>
</dbReference>
<keyword evidence="3" id="KW-1185">Reference proteome</keyword>
<dbReference type="CDD" id="cd00143">
    <property type="entry name" value="PP2Cc"/>
    <property type="match status" value="1"/>
</dbReference>
<organism evidence="2 3">
    <name type="scientific">Hominiventricola filiformis</name>
    <dbReference type="NCBI Taxonomy" id="2885352"/>
    <lineage>
        <taxon>Bacteria</taxon>
        <taxon>Bacillati</taxon>
        <taxon>Bacillota</taxon>
        <taxon>Clostridia</taxon>
        <taxon>Lachnospirales</taxon>
        <taxon>Lachnospiraceae</taxon>
        <taxon>Hominiventricola</taxon>
    </lineage>
</organism>
<dbReference type="RefSeq" id="WP_308459094.1">
    <property type="nucleotide sequence ID" value="NZ_JAJEPS010000004.1"/>
</dbReference>
<comment type="caution">
    <text evidence="2">The sequence shown here is derived from an EMBL/GenBank/DDBJ whole genome shotgun (WGS) entry which is preliminary data.</text>
</comment>